<evidence type="ECO:0000313" key="3">
    <source>
        <dbReference type="EMBL" id="SIS34310.1"/>
    </source>
</evidence>
<dbReference type="RefSeq" id="WP_076353365.1">
    <property type="nucleotide sequence ID" value="NZ_CP033926.1"/>
</dbReference>
<reference evidence="3 4" key="1">
    <citation type="submission" date="2017-01" db="EMBL/GenBank/DDBJ databases">
        <authorList>
            <person name="Mah S.A."/>
            <person name="Swanson W.J."/>
            <person name="Moy G.W."/>
            <person name="Vacquier V.D."/>
        </authorList>
    </citation>
    <scope>NUCLEOTIDE SEQUENCE [LARGE SCALE GENOMIC DNA]</scope>
    <source>
        <strain evidence="3 4">DSM 16927</strain>
    </source>
</reference>
<dbReference type="STRING" id="112234.SAMN05421768_103695"/>
<feature type="coiled-coil region" evidence="1">
    <location>
        <begin position="141"/>
        <end position="168"/>
    </location>
</feature>
<dbReference type="Proteomes" id="UP000186106">
    <property type="component" value="Unassembled WGS sequence"/>
</dbReference>
<dbReference type="EMBL" id="CP033926">
    <property type="protein sequence ID" value="AZB01294.1"/>
    <property type="molecule type" value="Genomic_DNA"/>
</dbReference>
<proteinExistence type="predicted"/>
<dbReference type="OrthoDB" id="1274969at2"/>
<dbReference type="Proteomes" id="UP000279541">
    <property type="component" value="Chromosome"/>
</dbReference>
<name>A0A1N7IBA7_9FLAO</name>
<keyword evidence="1" id="KW-0175">Coiled coil</keyword>
<sequence>MKTKKTKKNNKVKFYQDSKELPFWNYKRIVQTGDFLYMVKGYEFGDEIIIDKEELENKFDSILQDYVLSQNSKNEEITNYCNYLIAINEIRKLEIIVEIIDRITESNEKKKSLGIEPDYSIVKELLQKVKVQKSDDISIQRQKVLDKIQKYKNQAEKSKLAIENAENDNSSDYDIDEQYIGVCLGLEMHVDPKLISLYEYGVMVKMLVSKVETINKSNQNAR</sequence>
<evidence type="ECO:0000313" key="2">
    <source>
        <dbReference type="EMBL" id="AZB01294.1"/>
    </source>
</evidence>
<protein>
    <submittedName>
        <fullName evidence="3">Uncharacterized protein</fullName>
    </submittedName>
</protein>
<evidence type="ECO:0000313" key="4">
    <source>
        <dbReference type="Proteomes" id="UP000186106"/>
    </source>
</evidence>
<dbReference type="EMBL" id="FTNZ01000003">
    <property type="protein sequence ID" value="SIS34310.1"/>
    <property type="molecule type" value="Genomic_DNA"/>
</dbReference>
<dbReference type="KEGG" id="cjt:EG359_17470"/>
<keyword evidence="5" id="KW-1185">Reference proteome</keyword>
<reference evidence="2 5" key="2">
    <citation type="submission" date="2018-11" db="EMBL/GenBank/DDBJ databases">
        <title>Proposal to divide the Flavobacteriaceae and reorganize its genera based on Amino Acid Identity values calculated from whole genome sequences.</title>
        <authorList>
            <person name="Nicholson A.C."/>
            <person name="Gulvik C.A."/>
            <person name="Whitney A.M."/>
            <person name="Humrighouse B.W."/>
            <person name="Bell M."/>
            <person name="Holmes B."/>
            <person name="Steigerwalt A.G."/>
            <person name="Villarma A."/>
            <person name="Sheth M."/>
            <person name="Batra D."/>
            <person name="Pryor J."/>
            <person name="Bernardet J.-F."/>
            <person name="Hugo C."/>
            <person name="Kampfer P."/>
            <person name="Newman J."/>
            <person name="McQuiston J.R."/>
        </authorList>
    </citation>
    <scope>NUCLEOTIDE SEQUENCE [LARGE SCALE GENOMIC DNA]</scope>
    <source>
        <strain evidence="2 5">DSM 16927</strain>
    </source>
</reference>
<evidence type="ECO:0000256" key="1">
    <source>
        <dbReference type="SAM" id="Coils"/>
    </source>
</evidence>
<organism evidence="3 4">
    <name type="scientific">Chryseobacterium joostei</name>
    <dbReference type="NCBI Taxonomy" id="112234"/>
    <lineage>
        <taxon>Bacteria</taxon>
        <taxon>Pseudomonadati</taxon>
        <taxon>Bacteroidota</taxon>
        <taxon>Flavobacteriia</taxon>
        <taxon>Flavobacteriales</taxon>
        <taxon>Weeksellaceae</taxon>
        <taxon>Chryseobacterium group</taxon>
        <taxon>Chryseobacterium</taxon>
    </lineage>
</organism>
<dbReference type="AlphaFoldDB" id="A0A1N7IBA7"/>
<gene>
    <name evidence="2" type="ORF">EG359_17470</name>
    <name evidence="3" type="ORF">SAMN05421768_103695</name>
</gene>
<evidence type="ECO:0000313" key="5">
    <source>
        <dbReference type="Proteomes" id="UP000279541"/>
    </source>
</evidence>
<accession>A0A1N7IBA7</accession>